<evidence type="ECO:0000256" key="4">
    <source>
        <dbReference type="ARBA" id="ARBA00022692"/>
    </source>
</evidence>
<dbReference type="SUPFAM" id="SSF161098">
    <property type="entry name" value="MetI-like"/>
    <property type="match status" value="1"/>
</dbReference>
<accession>A0ABS7A7E5</accession>
<comment type="caution">
    <text evidence="11">The sequence shown here is derived from an EMBL/GenBank/DDBJ whole genome shotgun (WGS) entry which is preliminary data.</text>
</comment>
<feature type="domain" description="ABC transmembrane type-1" evidence="10">
    <location>
        <begin position="78"/>
        <end position="267"/>
    </location>
</feature>
<feature type="transmembrane region" description="Helical" evidence="9">
    <location>
        <begin position="14"/>
        <end position="34"/>
    </location>
</feature>
<proteinExistence type="inferred from homology"/>
<evidence type="ECO:0000256" key="1">
    <source>
        <dbReference type="ARBA" id="ARBA00004651"/>
    </source>
</evidence>
<dbReference type="Gene3D" id="1.10.3720.10">
    <property type="entry name" value="MetI-like"/>
    <property type="match status" value="1"/>
</dbReference>
<name>A0ABS7A7E5_9PROT</name>
<keyword evidence="3" id="KW-1003">Cell membrane</keyword>
<evidence type="ECO:0000256" key="2">
    <source>
        <dbReference type="ARBA" id="ARBA00022448"/>
    </source>
</evidence>
<dbReference type="InterPro" id="IPR000515">
    <property type="entry name" value="MetI-like"/>
</dbReference>
<comment type="similarity">
    <text evidence="9">Belongs to the binding-protein-dependent transport system permease family.</text>
</comment>
<keyword evidence="2 9" id="KW-0813">Transport</keyword>
<evidence type="ECO:0000259" key="10">
    <source>
        <dbReference type="PROSITE" id="PS50928"/>
    </source>
</evidence>
<dbReference type="PANTHER" id="PTHR43386:SF1">
    <property type="entry name" value="D,D-DIPEPTIDE TRANSPORT SYSTEM PERMEASE PROTEIN DDPC-RELATED"/>
    <property type="match status" value="1"/>
</dbReference>
<evidence type="ECO:0000256" key="3">
    <source>
        <dbReference type="ARBA" id="ARBA00022475"/>
    </source>
</evidence>
<evidence type="ECO:0000256" key="9">
    <source>
        <dbReference type="RuleBase" id="RU363032"/>
    </source>
</evidence>
<dbReference type="RefSeq" id="WP_219762824.1">
    <property type="nucleotide sequence ID" value="NZ_JAHYBZ010000003.1"/>
</dbReference>
<sequence length="283" mass="30215">MALALPFPALQRRLGVGDFACIGFLLLMIILIAFGTQIAPRDPLAFDPMHSLEAPSAAFPFGTDEFGRDLFSRVIAGTQPTLLVALAAAALGVLFGTATGLVAGYLGGAVDETIMRVMDTLMSFPGLILAMLVVVMLGPAPMNVVAAIGLVFWPRSARLVRSVVLDLATREFIDSARSRGESRLFILTRELLPNVLMIIVVDFSLRVTSAILLSASLAYLGIGVTPPTPAWGLMVRDGQQFIELAWWLPVFPSLAIAVVSVGTVLVGERLRRSIAMPGGDRAR</sequence>
<feature type="transmembrane region" description="Helical" evidence="9">
    <location>
        <begin position="191"/>
        <end position="224"/>
    </location>
</feature>
<evidence type="ECO:0000256" key="8">
    <source>
        <dbReference type="ARBA" id="ARBA00023136"/>
    </source>
</evidence>
<feature type="transmembrane region" description="Helical" evidence="9">
    <location>
        <begin position="127"/>
        <end position="153"/>
    </location>
</feature>
<dbReference type="Proteomes" id="UP001196565">
    <property type="component" value="Unassembled WGS sequence"/>
</dbReference>
<keyword evidence="4 9" id="KW-0812">Transmembrane</keyword>
<gene>
    <name evidence="11" type="ORF">KPL78_10175</name>
</gene>
<keyword evidence="8 9" id="KW-0472">Membrane</keyword>
<comment type="subcellular location">
    <subcellularLocation>
        <location evidence="1 9">Cell membrane</location>
        <topology evidence="1 9">Multi-pass membrane protein</topology>
    </subcellularLocation>
</comment>
<evidence type="ECO:0000256" key="6">
    <source>
        <dbReference type="ARBA" id="ARBA00022927"/>
    </source>
</evidence>
<dbReference type="Pfam" id="PF00528">
    <property type="entry name" value="BPD_transp_1"/>
    <property type="match status" value="1"/>
</dbReference>
<evidence type="ECO:0000256" key="5">
    <source>
        <dbReference type="ARBA" id="ARBA00022856"/>
    </source>
</evidence>
<keyword evidence="7 9" id="KW-1133">Transmembrane helix</keyword>
<dbReference type="PANTHER" id="PTHR43386">
    <property type="entry name" value="OLIGOPEPTIDE TRANSPORT SYSTEM PERMEASE PROTEIN APPC"/>
    <property type="match status" value="1"/>
</dbReference>
<feature type="transmembrane region" description="Helical" evidence="9">
    <location>
        <begin position="244"/>
        <end position="266"/>
    </location>
</feature>
<dbReference type="InterPro" id="IPR035906">
    <property type="entry name" value="MetI-like_sf"/>
</dbReference>
<organism evidence="11 12">
    <name type="scientific">Roseomonas alba</name>
    <dbReference type="NCBI Taxonomy" id="2846776"/>
    <lineage>
        <taxon>Bacteria</taxon>
        <taxon>Pseudomonadati</taxon>
        <taxon>Pseudomonadota</taxon>
        <taxon>Alphaproteobacteria</taxon>
        <taxon>Acetobacterales</taxon>
        <taxon>Roseomonadaceae</taxon>
        <taxon>Roseomonas</taxon>
    </lineage>
</organism>
<feature type="transmembrane region" description="Helical" evidence="9">
    <location>
        <begin position="82"/>
        <end position="107"/>
    </location>
</feature>
<dbReference type="EMBL" id="JAHYBZ010000003">
    <property type="protein sequence ID" value="MBW6398214.1"/>
    <property type="molecule type" value="Genomic_DNA"/>
</dbReference>
<dbReference type="PROSITE" id="PS50928">
    <property type="entry name" value="ABC_TM1"/>
    <property type="match status" value="1"/>
</dbReference>
<dbReference type="CDD" id="cd06261">
    <property type="entry name" value="TM_PBP2"/>
    <property type="match status" value="1"/>
</dbReference>
<evidence type="ECO:0000256" key="7">
    <source>
        <dbReference type="ARBA" id="ARBA00022989"/>
    </source>
</evidence>
<dbReference type="InterPro" id="IPR050366">
    <property type="entry name" value="BP-dependent_transpt_permease"/>
</dbReference>
<evidence type="ECO:0000313" key="11">
    <source>
        <dbReference type="EMBL" id="MBW6398214.1"/>
    </source>
</evidence>
<keyword evidence="6" id="KW-0653">Protein transport</keyword>
<keyword evidence="5" id="KW-0571">Peptide transport</keyword>
<protein>
    <submittedName>
        <fullName evidence="11">ABC transporter permease</fullName>
    </submittedName>
</protein>
<reference evidence="11 12" key="1">
    <citation type="submission" date="2021-07" db="EMBL/GenBank/DDBJ databases">
        <authorList>
            <person name="So Y."/>
        </authorList>
    </citation>
    <scope>NUCLEOTIDE SEQUENCE [LARGE SCALE GENOMIC DNA]</scope>
    <source>
        <strain evidence="11 12">HJA6</strain>
    </source>
</reference>
<evidence type="ECO:0000313" key="12">
    <source>
        <dbReference type="Proteomes" id="UP001196565"/>
    </source>
</evidence>
<keyword evidence="12" id="KW-1185">Reference proteome</keyword>